<evidence type="ECO:0000256" key="3">
    <source>
        <dbReference type="ARBA" id="ARBA00022723"/>
    </source>
</evidence>
<evidence type="ECO:0000256" key="8">
    <source>
        <dbReference type="RuleBase" id="RU000683"/>
    </source>
</evidence>
<keyword evidence="3" id="KW-0479">Metal-binding</keyword>
<dbReference type="Gene3D" id="3.10.180.10">
    <property type="entry name" value="2,3-Dihydroxybiphenyl 1,2-Dioxygenase, domain 1"/>
    <property type="match status" value="2"/>
</dbReference>
<comment type="similarity">
    <text evidence="2 8">Belongs to the extradiol ring-cleavage dioxygenase family.</text>
</comment>
<reference evidence="10 11" key="1">
    <citation type="submission" date="2013-12" db="EMBL/GenBank/DDBJ databases">
        <title>A Varibaculum cambriense genome reconstructed from a premature infant gut community with otherwise low bacterial novelty that shifts toward anaerobic metabolism during the third week of life.</title>
        <authorList>
            <person name="Brown C.T."/>
            <person name="Sharon I."/>
            <person name="Thomas B.C."/>
            <person name="Castelle C.J."/>
            <person name="Morowitz M.J."/>
            <person name="Banfield J.F."/>
        </authorList>
    </citation>
    <scope>NUCLEOTIDE SEQUENCE [LARGE SCALE GENOMIC DNA]</scope>
    <source>
        <strain evidence="11">DORA_12</strain>
    </source>
</reference>
<keyword evidence="6 8" id="KW-0560">Oxidoreductase</keyword>
<keyword evidence="4 8" id="KW-0058">Aromatic hydrocarbons catabolism</keyword>
<name>W1VKY6_9ACTO</name>
<dbReference type="EMBL" id="AZLV01000235">
    <property type="protein sequence ID" value="ETJ06693.1"/>
    <property type="molecule type" value="Genomic_DNA"/>
</dbReference>
<dbReference type="InterPro" id="IPR004360">
    <property type="entry name" value="Glyas_Fos-R_dOase_dom"/>
</dbReference>
<evidence type="ECO:0000256" key="6">
    <source>
        <dbReference type="ARBA" id="ARBA00023002"/>
    </source>
</evidence>
<gene>
    <name evidence="10" type="ORF">Q605_AUC00235G0002</name>
</gene>
<evidence type="ECO:0000313" key="11">
    <source>
        <dbReference type="Proteomes" id="UP000018852"/>
    </source>
</evidence>
<comment type="cofactor">
    <cofactor evidence="1 8">
        <name>Fe(2+)</name>
        <dbReference type="ChEBI" id="CHEBI:29033"/>
    </cofactor>
</comment>
<feature type="domain" description="VOC" evidence="9">
    <location>
        <begin position="56"/>
        <end position="172"/>
    </location>
</feature>
<dbReference type="PROSITE" id="PS00934">
    <property type="entry name" value="GLYOXALASE_I_1"/>
    <property type="match status" value="1"/>
</dbReference>
<evidence type="ECO:0000256" key="1">
    <source>
        <dbReference type="ARBA" id="ARBA00001954"/>
    </source>
</evidence>
<feature type="domain" description="VOC" evidence="9">
    <location>
        <begin position="237"/>
        <end position="352"/>
    </location>
</feature>
<dbReference type="PATRIC" id="fig|1403939.3.peg.291"/>
<proteinExistence type="inferred from homology"/>
<dbReference type="Pfam" id="PF00903">
    <property type="entry name" value="Glyoxalase"/>
    <property type="match status" value="2"/>
</dbReference>
<organism evidence="10 11">
    <name type="scientific">Actinomyces urogenitalis DORA_12</name>
    <dbReference type="NCBI Taxonomy" id="1403939"/>
    <lineage>
        <taxon>Bacteria</taxon>
        <taxon>Bacillati</taxon>
        <taxon>Actinomycetota</taxon>
        <taxon>Actinomycetes</taxon>
        <taxon>Actinomycetales</taxon>
        <taxon>Actinomycetaceae</taxon>
        <taxon>Actinomyces</taxon>
    </lineage>
</organism>
<comment type="caution">
    <text evidence="10">The sequence shown here is derived from an EMBL/GenBank/DDBJ whole genome shotgun (WGS) entry which is preliminary data.</text>
</comment>
<dbReference type="GO" id="GO:0008198">
    <property type="term" value="F:ferrous iron binding"/>
    <property type="evidence" value="ECO:0007669"/>
    <property type="project" value="InterPro"/>
</dbReference>
<dbReference type="SUPFAM" id="SSF54593">
    <property type="entry name" value="Glyoxalase/Bleomycin resistance protein/Dihydroxybiphenyl dioxygenase"/>
    <property type="match status" value="2"/>
</dbReference>
<evidence type="ECO:0000259" key="9">
    <source>
        <dbReference type="PROSITE" id="PS51819"/>
    </source>
</evidence>
<accession>W1VKY6</accession>
<dbReference type="GO" id="GO:0051213">
    <property type="term" value="F:dioxygenase activity"/>
    <property type="evidence" value="ECO:0007669"/>
    <property type="project" value="UniProtKB-KW"/>
</dbReference>
<evidence type="ECO:0000256" key="5">
    <source>
        <dbReference type="ARBA" id="ARBA00022964"/>
    </source>
</evidence>
<dbReference type="PANTHER" id="PTHR43279">
    <property type="entry name" value="CATECHOL-2,3-DIOXYGENASE"/>
    <property type="match status" value="1"/>
</dbReference>
<sequence length="352" mass="37779">MSDARPPVAAAVASAQPTVAASPVATRTPLLDVAHRTDLATRAQRPEADRLAQATRMGAVELRTANRRALEDFYVRGVGLSPLATKPGRTVLGLGERVVVLVDAPHLRPAAPGSAGLFHTAIVFDSPRELARSLTRMWVRHPEAFEGPGDHLVSQAFYFHDPEGNGVELYYDRPRSTWQWGSQGVTMGTSYIDPNEFLLTHLGVSGTQRELDAARAITAAPRDREVSADDALAVAGQVGHVHLQVGDVETARRFYVDVLGFDVTSDMGSALFVAAGGYHHHMAMNVWGTKGAGLRAPALGLGVVDILLPQASDLTDTRERLASRGVKVRQDAGADRLLVGDPWGNELRLQVG</sequence>
<evidence type="ECO:0000313" key="10">
    <source>
        <dbReference type="EMBL" id="ETJ06693.1"/>
    </source>
</evidence>
<evidence type="ECO:0000256" key="4">
    <source>
        <dbReference type="ARBA" id="ARBA00022797"/>
    </source>
</evidence>
<evidence type="ECO:0000256" key="2">
    <source>
        <dbReference type="ARBA" id="ARBA00008784"/>
    </source>
</evidence>
<dbReference type="PROSITE" id="PS00082">
    <property type="entry name" value="EXTRADIOL_DIOXYGENAS"/>
    <property type="match status" value="1"/>
</dbReference>
<dbReference type="InterPro" id="IPR018146">
    <property type="entry name" value="Glyoxalase_1_CS"/>
</dbReference>
<protein>
    <submittedName>
        <fullName evidence="10">Dioxygenase</fullName>
    </submittedName>
</protein>
<dbReference type="Proteomes" id="UP000018852">
    <property type="component" value="Unassembled WGS sequence"/>
</dbReference>
<dbReference type="PROSITE" id="PS51819">
    <property type="entry name" value="VOC"/>
    <property type="match status" value="2"/>
</dbReference>
<dbReference type="InterPro" id="IPR029068">
    <property type="entry name" value="Glyas_Bleomycin-R_OHBP_Dase"/>
</dbReference>
<keyword evidence="7 8" id="KW-0408">Iron</keyword>
<dbReference type="AlphaFoldDB" id="W1VKY6"/>
<dbReference type="PANTHER" id="PTHR43279:SF1">
    <property type="entry name" value="CATECHOL-2,3-DIOXYGENASE"/>
    <property type="match status" value="1"/>
</dbReference>
<dbReference type="InterPro" id="IPR000486">
    <property type="entry name" value="Xdiol_ring_cleave_dOase_1/2"/>
</dbReference>
<dbReference type="InterPro" id="IPR037523">
    <property type="entry name" value="VOC_core"/>
</dbReference>
<dbReference type="GO" id="GO:0004462">
    <property type="term" value="F:lactoylglutathione lyase activity"/>
    <property type="evidence" value="ECO:0007669"/>
    <property type="project" value="InterPro"/>
</dbReference>
<keyword evidence="5 8" id="KW-0223">Dioxygenase</keyword>
<evidence type="ECO:0000256" key="7">
    <source>
        <dbReference type="ARBA" id="ARBA00023004"/>
    </source>
</evidence>